<dbReference type="GO" id="GO:0005507">
    <property type="term" value="F:copper ion binding"/>
    <property type="evidence" value="ECO:0007669"/>
    <property type="project" value="InterPro"/>
</dbReference>
<dbReference type="Proteomes" id="UP000539146">
    <property type="component" value="Unassembled WGS sequence"/>
</dbReference>
<feature type="chain" id="PRO_5032788745" evidence="7">
    <location>
        <begin position="29"/>
        <end position="198"/>
    </location>
</feature>
<keyword evidence="6" id="KW-1133">Transmembrane helix</keyword>
<proteinExistence type="predicted"/>
<feature type="transmembrane region" description="Helical" evidence="6">
    <location>
        <begin position="167"/>
        <end position="189"/>
    </location>
</feature>
<feature type="region of interest" description="Disordered" evidence="5">
    <location>
        <begin position="120"/>
        <end position="163"/>
    </location>
</feature>
<gene>
    <name evidence="9" type="ORF">HP467_02315</name>
</gene>
<dbReference type="Gene3D" id="2.60.40.1220">
    <property type="match status" value="1"/>
</dbReference>
<keyword evidence="4" id="KW-0186">Copper</keyword>
<dbReference type="GO" id="GO:0006825">
    <property type="term" value="P:copper ion transport"/>
    <property type="evidence" value="ECO:0007669"/>
    <property type="project" value="InterPro"/>
</dbReference>
<dbReference type="InterPro" id="IPR032694">
    <property type="entry name" value="CopC/D"/>
</dbReference>
<evidence type="ECO:0000256" key="4">
    <source>
        <dbReference type="ARBA" id="ARBA00023008"/>
    </source>
</evidence>
<evidence type="ECO:0000313" key="10">
    <source>
        <dbReference type="Proteomes" id="UP000539146"/>
    </source>
</evidence>
<evidence type="ECO:0000313" key="9">
    <source>
        <dbReference type="EMBL" id="NUU26950.1"/>
    </source>
</evidence>
<dbReference type="GO" id="GO:0030313">
    <property type="term" value="C:cell envelope"/>
    <property type="evidence" value="ECO:0007669"/>
    <property type="project" value="UniProtKB-SubCell"/>
</dbReference>
<accession>A0A850DS45</accession>
<feature type="domain" description="CopC" evidence="8">
    <location>
        <begin position="29"/>
        <end position="123"/>
    </location>
</feature>
<comment type="subcellular location">
    <subcellularLocation>
        <location evidence="1">Cell envelope</location>
    </subcellularLocation>
</comment>
<dbReference type="GO" id="GO:0005886">
    <property type="term" value="C:plasma membrane"/>
    <property type="evidence" value="ECO:0007669"/>
    <property type="project" value="TreeGrafter"/>
</dbReference>
<feature type="compositionally biased region" description="Low complexity" evidence="5">
    <location>
        <begin position="123"/>
        <end position="163"/>
    </location>
</feature>
<dbReference type="SUPFAM" id="SSF81296">
    <property type="entry name" value="E set domains"/>
    <property type="match status" value="1"/>
</dbReference>
<evidence type="ECO:0000256" key="2">
    <source>
        <dbReference type="ARBA" id="ARBA00022723"/>
    </source>
</evidence>
<keyword evidence="2" id="KW-0479">Metal-binding</keyword>
<dbReference type="PANTHER" id="PTHR34820:SF4">
    <property type="entry name" value="INNER MEMBRANE PROTEIN YEBZ"/>
    <property type="match status" value="1"/>
</dbReference>
<evidence type="ECO:0000256" key="5">
    <source>
        <dbReference type="SAM" id="MobiDB-lite"/>
    </source>
</evidence>
<dbReference type="InterPro" id="IPR014756">
    <property type="entry name" value="Ig_E-set"/>
</dbReference>
<evidence type="ECO:0000256" key="3">
    <source>
        <dbReference type="ARBA" id="ARBA00022729"/>
    </source>
</evidence>
<name>A0A850DS45_9MICO</name>
<dbReference type="RefSeq" id="WP_175325095.1">
    <property type="nucleotide sequence ID" value="NZ_BAAAWP010000001.1"/>
</dbReference>
<evidence type="ECO:0000256" key="1">
    <source>
        <dbReference type="ARBA" id="ARBA00004196"/>
    </source>
</evidence>
<keyword evidence="6" id="KW-0472">Membrane</keyword>
<dbReference type="Pfam" id="PF04234">
    <property type="entry name" value="CopC"/>
    <property type="match status" value="1"/>
</dbReference>
<sequence>MRLRALIATAVPVAVLAAVLVTATPAAAHDALASANPAADSTVAGDLDQITLTYSEPPLAALESGIIISVVDPDDEEVTTGQITVDGSTLTKPITITTPGSYTVTWRSVSVDGHPISGSYQFTSTGSTPSPTPSASTPQETPTPTAAASSAATPAASGAESAPSNSAGIWVLAGLTALFIVAIVGILLLTRRRPKAPE</sequence>
<dbReference type="InterPro" id="IPR007348">
    <property type="entry name" value="CopC_dom"/>
</dbReference>
<reference evidence="9 10" key="1">
    <citation type="submission" date="2020-05" db="EMBL/GenBank/DDBJ databases">
        <title>Genome Sequencing of Type Strains.</title>
        <authorList>
            <person name="Lemaire J.F."/>
            <person name="Inderbitzin P."/>
            <person name="Gregorio O.A."/>
            <person name="Collins S.B."/>
            <person name="Wespe N."/>
            <person name="Knight-Connoni V."/>
        </authorList>
    </citation>
    <scope>NUCLEOTIDE SEQUENCE [LARGE SCALE GENOMIC DNA]</scope>
    <source>
        <strain evidence="9 10">DSM 20512</strain>
    </source>
</reference>
<evidence type="ECO:0000256" key="7">
    <source>
        <dbReference type="SAM" id="SignalP"/>
    </source>
</evidence>
<keyword evidence="6" id="KW-0812">Transmembrane</keyword>
<dbReference type="GO" id="GO:0042597">
    <property type="term" value="C:periplasmic space"/>
    <property type="evidence" value="ECO:0007669"/>
    <property type="project" value="InterPro"/>
</dbReference>
<keyword evidence="3 7" id="KW-0732">Signal</keyword>
<comment type="caution">
    <text evidence="9">The sequence shown here is derived from an EMBL/GenBank/DDBJ whole genome shotgun (WGS) entry which is preliminary data.</text>
</comment>
<organism evidence="9 10">
    <name type="scientific">Curtobacterium citreum</name>
    <dbReference type="NCBI Taxonomy" id="2036"/>
    <lineage>
        <taxon>Bacteria</taxon>
        <taxon>Bacillati</taxon>
        <taxon>Actinomycetota</taxon>
        <taxon>Actinomycetes</taxon>
        <taxon>Micrococcales</taxon>
        <taxon>Microbacteriaceae</taxon>
        <taxon>Curtobacterium</taxon>
    </lineage>
</organism>
<dbReference type="AlphaFoldDB" id="A0A850DS45"/>
<evidence type="ECO:0000256" key="6">
    <source>
        <dbReference type="SAM" id="Phobius"/>
    </source>
</evidence>
<evidence type="ECO:0000259" key="8">
    <source>
        <dbReference type="Pfam" id="PF04234"/>
    </source>
</evidence>
<protein>
    <submittedName>
        <fullName evidence="9">Copper resistance protein CopC</fullName>
    </submittedName>
</protein>
<dbReference type="EMBL" id="JABMCG010000067">
    <property type="protein sequence ID" value="NUU26950.1"/>
    <property type="molecule type" value="Genomic_DNA"/>
</dbReference>
<dbReference type="GO" id="GO:0046688">
    <property type="term" value="P:response to copper ion"/>
    <property type="evidence" value="ECO:0007669"/>
    <property type="project" value="InterPro"/>
</dbReference>
<dbReference type="InterPro" id="IPR014755">
    <property type="entry name" value="Cu-Rt/internalin_Ig-like"/>
</dbReference>
<feature type="signal peptide" evidence="7">
    <location>
        <begin position="1"/>
        <end position="28"/>
    </location>
</feature>
<dbReference type="PANTHER" id="PTHR34820">
    <property type="entry name" value="INNER MEMBRANE PROTEIN YEBZ"/>
    <property type="match status" value="1"/>
</dbReference>